<reference evidence="2 3" key="1">
    <citation type="journal article" date="2005" name="Int. J. Syst. Evol. Microbiol.">
        <title>Halobacillus yeomjeoni sp. nov., isolated from a marine solar saltern in Korea.</title>
        <authorList>
            <person name="Yoon J.H."/>
            <person name="Kang S.J."/>
            <person name="Lee C.H."/>
            <person name="Oh H.W."/>
            <person name="Oh T.K."/>
        </authorList>
    </citation>
    <scope>NUCLEOTIDE SEQUENCE [LARGE SCALE GENOMIC DNA]</scope>
    <source>
        <strain evidence="2 3">KCTC 3957</strain>
    </source>
</reference>
<comment type="caution">
    <text evidence="2">The sequence shown here is derived from an EMBL/GenBank/DDBJ whole genome shotgun (WGS) entry which is preliminary data.</text>
</comment>
<evidence type="ECO:0000313" key="2">
    <source>
        <dbReference type="EMBL" id="MBH0231046.1"/>
    </source>
</evidence>
<name>A0A931MW47_9BACI</name>
<dbReference type="AlphaFoldDB" id="A0A931MW47"/>
<keyword evidence="1" id="KW-0472">Membrane</keyword>
<organism evidence="2 3">
    <name type="scientific">Halobacillus yeomjeoni</name>
    <dbReference type="NCBI Taxonomy" id="311194"/>
    <lineage>
        <taxon>Bacteria</taxon>
        <taxon>Bacillati</taxon>
        <taxon>Bacillota</taxon>
        <taxon>Bacilli</taxon>
        <taxon>Bacillales</taxon>
        <taxon>Bacillaceae</taxon>
        <taxon>Halobacillus</taxon>
    </lineage>
</organism>
<feature type="transmembrane region" description="Helical" evidence="1">
    <location>
        <begin position="12"/>
        <end position="32"/>
    </location>
</feature>
<sequence>MKQMLRQCLSMDEYRISAIIVGFFITLGVTMYKYAVTGIIDETVSNLLLTFIYIIAGIQVTNHVKEYAVFKNTAHLQRREDSPQKD</sequence>
<keyword evidence="3" id="KW-1185">Reference proteome</keyword>
<dbReference type="Proteomes" id="UP000614490">
    <property type="component" value="Unassembled WGS sequence"/>
</dbReference>
<keyword evidence="1" id="KW-0812">Transmembrane</keyword>
<accession>A0A931MW47</accession>
<keyword evidence="1" id="KW-1133">Transmembrane helix</keyword>
<dbReference type="RefSeq" id="WP_197317644.1">
    <property type="nucleotide sequence ID" value="NZ_JADZSC010000002.1"/>
</dbReference>
<proteinExistence type="predicted"/>
<evidence type="ECO:0000313" key="3">
    <source>
        <dbReference type="Proteomes" id="UP000614490"/>
    </source>
</evidence>
<evidence type="ECO:0000256" key="1">
    <source>
        <dbReference type="SAM" id="Phobius"/>
    </source>
</evidence>
<gene>
    <name evidence="2" type="ORF">H0267_12530</name>
</gene>
<dbReference type="EMBL" id="JADZSC010000002">
    <property type="protein sequence ID" value="MBH0231046.1"/>
    <property type="molecule type" value="Genomic_DNA"/>
</dbReference>
<protein>
    <submittedName>
        <fullName evidence="2">Uncharacterized protein</fullName>
    </submittedName>
</protein>
<feature type="transmembrane region" description="Helical" evidence="1">
    <location>
        <begin position="44"/>
        <end position="61"/>
    </location>
</feature>